<evidence type="ECO:0000313" key="1">
    <source>
        <dbReference type="EMBL" id="KAF6223105.1"/>
    </source>
</evidence>
<evidence type="ECO:0000313" key="2">
    <source>
        <dbReference type="Proteomes" id="UP000578531"/>
    </source>
</evidence>
<dbReference type="RefSeq" id="XP_037157979.1">
    <property type="nucleotide sequence ID" value="XM_037315140.1"/>
</dbReference>
<sequence>MPSVSTGLAFLKGNQEVSIMGTIYKQARHVLVYLGEAGGHDAQAVDLMKLQQMGAFIADSPKQEFKPPPSTAMT</sequence>
<dbReference type="AlphaFoldDB" id="A0A8H6CGU1"/>
<proteinExistence type="predicted"/>
<dbReference type="EMBL" id="JACCJC010000141">
    <property type="protein sequence ID" value="KAF6223105.1"/>
    <property type="molecule type" value="Genomic_DNA"/>
</dbReference>
<keyword evidence="2" id="KW-1185">Reference proteome</keyword>
<comment type="caution">
    <text evidence="1">The sequence shown here is derived from an EMBL/GenBank/DDBJ whole genome shotgun (WGS) entry which is preliminary data.</text>
</comment>
<dbReference type="GeneID" id="59294944"/>
<accession>A0A8H6CGU1</accession>
<protein>
    <submittedName>
        <fullName evidence="1">Uncharacterized protein</fullName>
    </submittedName>
</protein>
<reference evidence="1 2" key="1">
    <citation type="journal article" date="2020" name="Genomics">
        <title>Complete, high-quality genomes from long-read metagenomic sequencing of two wolf lichen thalli reveals enigmatic genome architecture.</title>
        <authorList>
            <person name="McKenzie S.K."/>
            <person name="Walston R.F."/>
            <person name="Allen J.L."/>
        </authorList>
    </citation>
    <scope>NUCLEOTIDE SEQUENCE [LARGE SCALE GENOMIC DNA]</scope>
    <source>
        <strain evidence="1">WasteWater2</strain>
    </source>
</reference>
<name>A0A8H6CGU1_9LECA</name>
<organism evidence="1 2">
    <name type="scientific">Letharia columbiana</name>
    <dbReference type="NCBI Taxonomy" id="112416"/>
    <lineage>
        <taxon>Eukaryota</taxon>
        <taxon>Fungi</taxon>
        <taxon>Dikarya</taxon>
        <taxon>Ascomycota</taxon>
        <taxon>Pezizomycotina</taxon>
        <taxon>Lecanoromycetes</taxon>
        <taxon>OSLEUM clade</taxon>
        <taxon>Lecanoromycetidae</taxon>
        <taxon>Lecanorales</taxon>
        <taxon>Lecanorineae</taxon>
        <taxon>Parmeliaceae</taxon>
        <taxon>Letharia</taxon>
    </lineage>
</organism>
<dbReference type="Proteomes" id="UP000578531">
    <property type="component" value="Unassembled WGS sequence"/>
</dbReference>
<gene>
    <name evidence="1" type="ORF">HO173_013318</name>
</gene>